<gene>
    <name evidence="1" type="ORF">GGD71_006775</name>
</gene>
<reference evidence="1 2" key="1">
    <citation type="submission" date="2020-08" db="EMBL/GenBank/DDBJ databases">
        <title>Genomic Encyclopedia of Type Strains, Phase IV (KMG-V): Genome sequencing to study the core and pangenomes of soil and plant-associated prokaryotes.</title>
        <authorList>
            <person name="Whitman W."/>
        </authorList>
    </citation>
    <scope>NUCLEOTIDE SEQUENCE [LARGE SCALE GENOMIC DNA]</scope>
    <source>
        <strain evidence="1 2">34/80</strain>
    </source>
</reference>
<dbReference type="Proteomes" id="UP000524450">
    <property type="component" value="Unassembled WGS sequence"/>
</dbReference>
<proteinExistence type="predicted"/>
<comment type="caution">
    <text evidence="1">The sequence shown here is derived from an EMBL/GenBank/DDBJ whole genome shotgun (WGS) entry which is preliminary data.</text>
</comment>
<dbReference type="EMBL" id="JACIFZ010000017">
    <property type="protein sequence ID" value="MBB4225962.1"/>
    <property type="molecule type" value="Genomic_DNA"/>
</dbReference>
<sequence length="72" mass="7843">MTCESGSEVAADAALAQEAGAKFPGGPPVNRIRVVFAHDESQLFTNHIIWIADWLKEIPSAVVYDDVGKCLW</sequence>
<name>A0A840FYX4_9BURK</name>
<dbReference type="AlphaFoldDB" id="A0A840FYX4"/>
<accession>A0A840FYX4</accession>
<organism evidence="1 2">
    <name type="scientific">Variovorax guangxiensis</name>
    <dbReference type="NCBI Taxonomy" id="1775474"/>
    <lineage>
        <taxon>Bacteria</taxon>
        <taxon>Pseudomonadati</taxon>
        <taxon>Pseudomonadota</taxon>
        <taxon>Betaproteobacteria</taxon>
        <taxon>Burkholderiales</taxon>
        <taxon>Comamonadaceae</taxon>
        <taxon>Variovorax</taxon>
    </lineage>
</organism>
<protein>
    <submittedName>
        <fullName evidence="1">Uncharacterized protein</fullName>
    </submittedName>
</protein>
<evidence type="ECO:0000313" key="2">
    <source>
        <dbReference type="Proteomes" id="UP000524450"/>
    </source>
</evidence>
<evidence type="ECO:0000313" key="1">
    <source>
        <dbReference type="EMBL" id="MBB4225962.1"/>
    </source>
</evidence>